<dbReference type="RefSeq" id="WP_200502276.1">
    <property type="nucleotide sequence ID" value="NZ_JAEDAJ010000004.1"/>
</dbReference>
<dbReference type="InterPro" id="IPR019587">
    <property type="entry name" value="Polyketide_cyclase/dehydratase"/>
</dbReference>
<comment type="caution">
    <text evidence="1">The sequence shown here is derived from an EMBL/GenBank/DDBJ whole genome shotgun (WGS) entry which is preliminary data.</text>
</comment>
<dbReference type="EMBL" id="JAEDAJ010000004">
    <property type="protein sequence ID" value="MBK0331655.1"/>
    <property type="molecule type" value="Genomic_DNA"/>
</dbReference>
<gene>
    <name evidence="1" type="ORF">I8D64_09595</name>
</gene>
<dbReference type="Pfam" id="PF10604">
    <property type="entry name" value="Polyketide_cyc2"/>
    <property type="match status" value="1"/>
</dbReference>
<proteinExistence type="predicted"/>
<protein>
    <submittedName>
        <fullName evidence="1">SRPBCC family protein</fullName>
    </submittedName>
</protein>
<name>A0ABS1BAG9_9MICO</name>
<keyword evidence="2" id="KW-1185">Reference proteome</keyword>
<sequence>MTYEIEDSLIVPGAPEDVYALLSDVTRTGEWSQQCYRCAWDDETRGVGARFTGWNRTPEREWHTTSEVVADVPGERFAWSVGPGRAEWGYRMERAEAVDGGGGAASGPRTLLTEYTRTTPLFETTFAERYGDRAEEEMATRRKAAESGIPATLEAIRRVLAGE</sequence>
<dbReference type="InterPro" id="IPR023393">
    <property type="entry name" value="START-like_dom_sf"/>
</dbReference>
<reference evidence="1 2" key="1">
    <citation type="submission" date="2020-12" db="EMBL/GenBank/DDBJ databases">
        <title>Brachybacterium sp. MASK1Z-5, whole genome shotgun sequence.</title>
        <authorList>
            <person name="Tuo L."/>
        </authorList>
    </citation>
    <scope>NUCLEOTIDE SEQUENCE [LARGE SCALE GENOMIC DNA]</scope>
    <source>
        <strain evidence="1 2">MASK1Z-5</strain>
    </source>
</reference>
<dbReference type="Gene3D" id="3.30.530.20">
    <property type="match status" value="1"/>
</dbReference>
<accession>A0ABS1BAG9</accession>
<dbReference type="CDD" id="cd07812">
    <property type="entry name" value="SRPBCC"/>
    <property type="match status" value="1"/>
</dbReference>
<evidence type="ECO:0000313" key="1">
    <source>
        <dbReference type="EMBL" id="MBK0331655.1"/>
    </source>
</evidence>
<dbReference type="SUPFAM" id="SSF55961">
    <property type="entry name" value="Bet v1-like"/>
    <property type="match status" value="1"/>
</dbReference>
<dbReference type="Proteomes" id="UP000612352">
    <property type="component" value="Unassembled WGS sequence"/>
</dbReference>
<evidence type="ECO:0000313" key="2">
    <source>
        <dbReference type="Proteomes" id="UP000612352"/>
    </source>
</evidence>
<organism evidence="1 2">
    <name type="scientific">Brachybacterium halotolerans</name>
    <dbReference type="NCBI Taxonomy" id="2795215"/>
    <lineage>
        <taxon>Bacteria</taxon>
        <taxon>Bacillati</taxon>
        <taxon>Actinomycetota</taxon>
        <taxon>Actinomycetes</taxon>
        <taxon>Micrococcales</taxon>
        <taxon>Dermabacteraceae</taxon>
        <taxon>Brachybacterium</taxon>
    </lineage>
</organism>